<dbReference type="Pfam" id="PF20040">
    <property type="entry name" value="DUF6442"/>
    <property type="match status" value="1"/>
</dbReference>
<evidence type="ECO:0000313" key="3">
    <source>
        <dbReference type="Proteomes" id="UP001179483"/>
    </source>
</evidence>
<evidence type="ECO:0000256" key="1">
    <source>
        <dbReference type="SAM" id="Phobius"/>
    </source>
</evidence>
<organism evidence="2 3">
    <name type="scientific">Aerococcus urinaeequi</name>
    <dbReference type="NCBI Taxonomy" id="51665"/>
    <lineage>
        <taxon>Bacteria</taxon>
        <taxon>Bacillati</taxon>
        <taxon>Bacillota</taxon>
        <taxon>Bacilli</taxon>
        <taxon>Lactobacillales</taxon>
        <taxon>Aerococcaceae</taxon>
        <taxon>Aerococcus</taxon>
    </lineage>
</organism>
<proteinExistence type="predicted"/>
<feature type="transmembrane region" description="Helical" evidence="1">
    <location>
        <begin position="80"/>
        <end position="100"/>
    </location>
</feature>
<keyword evidence="1" id="KW-0472">Membrane</keyword>
<name>A0AAE9XK06_9LACT</name>
<sequence>MNKEKILAKSRKENGLNDERDQWMEFKGANFSITVLICVWLCMEIFLPIESQTQGAVGFLTNITCLANFGYQLGKTGTKINAFMMVLFTFTTGLYLYLFIGQL</sequence>
<dbReference type="AlphaFoldDB" id="A0AAE9XK06"/>
<dbReference type="RefSeq" id="WP_069286135.1">
    <property type="nucleotide sequence ID" value="NZ_CP116590.1"/>
</dbReference>
<reference evidence="2" key="1">
    <citation type="submission" date="2023-01" db="EMBL/GenBank/DDBJ databases">
        <title>Oxazolidinone resistance genes in florfenicol resistant enterococci from beef cattle and veal calves at slaughter.</title>
        <authorList>
            <person name="Biggel M."/>
        </authorList>
    </citation>
    <scope>NUCLEOTIDE SEQUENCE</scope>
    <source>
        <strain evidence="2">K79-1</strain>
    </source>
</reference>
<evidence type="ECO:0000313" key="2">
    <source>
        <dbReference type="EMBL" id="WCG37852.1"/>
    </source>
</evidence>
<keyword evidence="1" id="KW-0812">Transmembrane</keyword>
<dbReference type="EMBL" id="CP116590">
    <property type="protein sequence ID" value="WCG37852.1"/>
    <property type="molecule type" value="Genomic_DNA"/>
</dbReference>
<gene>
    <name evidence="2" type="ORF">PML80_00370</name>
</gene>
<accession>A0AAE9XK06</accession>
<keyword evidence="1" id="KW-1133">Transmembrane helix</keyword>
<dbReference type="Proteomes" id="UP001179483">
    <property type="component" value="Chromosome"/>
</dbReference>
<protein>
    <submittedName>
        <fullName evidence="2">DUF6442 family protein</fullName>
    </submittedName>
</protein>
<feature type="transmembrane region" description="Helical" evidence="1">
    <location>
        <begin position="29"/>
        <end position="49"/>
    </location>
</feature>
<dbReference type="InterPro" id="IPR045620">
    <property type="entry name" value="DUF6442"/>
</dbReference>